<evidence type="ECO:0000313" key="1">
    <source>
        <dbReference type="EMBL" id="KAJ8684635.1"/>
    </source>
</evidence>
<accession>A0ACC2PMH7</accession>
<reference evidence="1" key="1">
    <citation type="submission" date="2023-04" db="EMBL/GenBank/DDBJ databases">
        <title>A chromosome-level genome assembly of the parasitoid wasp Eretmocerus hayati.</title>
        <authorList>
            <person name="Zhong Y."/>
            <person name="Liu S."/>
            <person name="Liu Y."/>
        </authorList>
    </citation>
    <scope>NUCLEOTIDE SEQUENCE</scope>
    <source>
        <strain evidence="1">ZJU_SS_LIU_2023</strain>
    </source>
</reference>
<sequence>MHTFLDYEKNDLFNVLNSSKKGRILLKRYANDQYLVIGDLKDIVVYHYMNENYEITTPGFSVMKENTLKLFPCQANQVVYEAPGGGVGPRGYYYNHYRTIRSKARLAGDLSSREPGESESNDNEDCDEEAEGVLCLTNSNRAAYKKEDVIRAWDDHYPERLELLVGNKKKRRPRVSVEEYFGSFKCSDQLMLILLLEGDFKSHLQLLAKTHKILQDKIDSYDWLFVDTWLSLSKKIVKHLQSSKSVDILKFHMDYRELIASGTTDSLLALFLILLSPGVPKKVKVDGAAENVSKGDLSRCFILHVEDPTKRSQKQEDYETWLRKRNQEIVPYSIFCGKVPNVEASICVNSHLYTYTNRLEAVQVCDKCLTALQRFPNLAEFAWSYIDLAEYKSDFKSINSNVKKFGAKIESVKIVDSERITHATNDLNQGILNLSCH</sequence>
<dbReference type="Proteomes" id="UP001239111">
    <property type="component" value="Chromosome 1"/>
</dbReference>
<protein>
    <submittedName>
        <fullName evidence="1">Uncharacterized protein</fullName>
    </submittedName>
</protein>
<organism evidence="1 2">
    <name type="scientific">Eretmocerus hayati</name>
    <dbReference type="NCBI Taxonomy" id="131215"/>
    <lineage>
        <taxon>Eukaryota</taxon>
        <taxon>Metazoa</taxon>
        <taxon>Ecdysozoa</taxon>
        <taxon>Arthropoda</taxon>
        <taxon>Hexapoda</taxon>
        <taxon>Insecta</taxon>
        <taxon>Pterygota</taxon>
        <taxon>Neoptera</taxon>
        <taxon>Endopterygota</taxon>
        <taxon>Hymenoptera</taxon>
        <taxon>Apocrita</taxon>
        <taxon>Proctotrupomorpha</taxon>
        <taxon>Chalcidoidea</taxon>
        <taxon>Aphelinidae</taxon>
        <taxon>Aphelininae</taxon>
        <taxon>Eretmocerus</taxon>
    </lineage>
</organism>
<comment type="caution">
    <text evidence="1">The sequence shown here is derived from an EMBL/GenBank/DDBJ whole genome shotgun (WGS) entry which is preliminary data.</text>
</comment>
<dbReference type="EMBL" id="CM056741">
    <property type="protein sequence ID" value="KAJ8684635.1"/>
    <property type="molecule type" value="Genomic_DNA"/>
</dbReference>
<keyword evidence="2" id="KW-1185">Reference proteome</keyword>
<name>A0ACC2PMH7_9HYME</name>
<evidence type="ECO:0000313" key="2">
    <source>
        <dbReference type="Proteomes" id="UP001239111"/>
    </source>
</evidence>
<proteinExistence type="predicted"/>
<gene>
    <name evidence="1" type="ORF">QAD02_020428</name>
</gene>